<dbReference type="AlphaFoldDB" id="A0A8J2JIF1"/>
<evidence type="ECO:0000313" key="1">
    <source>
        <dbReference type="EMBL" id="CAG7718782.1"/>
    </source>
</evidence>
<protein>
    <submittedName>
        <fullName evidence="1">Uncharacterized protein</fullName>
    </submittedName>
</protein>
<dbReference type="EMBL" id="CAJVCH010055977">
    <property type="protein sequence ID" value="CAG7718782.1"/>
    <property type="molecule type" value="Genomic_DNA"/>
</dbReference>
<organism evidence="1 2">
    <name type="scientific">Allacma fusca</name>
    <dbReference type="NCBI Taxonomy" id="39272"/>
    <lineage>
        <taxon>Eukaryota</taxon>
        <taxon>Metazoa</taxon>
        <taxon>Ecdysozoa</taxon>
        <taxon>Arthropoda</taxon>
        <taxon>Hexapoda</taxon>
        <taxon>Collembola</taxon>
        <taxon>Symphypleona</taxon>
        <taxon>Sminthuridae</taxon>
        <taxon>Allacma</taxon>
    </lineage>
</organism>
<sequence length="77" mass="8888">MDCRSDFYTKICIRKSSSREFVLETAHKVDILMEWDDLAHNNSMHACGNAATKQNIAYSLALPCSSVREMIYFSMYQ</sequence>
<dbReference type="Proteomes" id="UP000708208">
    <property type="component" value="Unassembled WGS sequence"/>
</dbReference>
<name>A0A8J2JIF1_9HEXA</name>
<gene>
    <name evidence="1" type="ORF">AFUS01_LOCUS8151</name>
</gene>
<reference evidence="1" key="1">
    <citation type="submission" date="2021-06" db="EMBL/GenBank/DDBJ databases">
        <authorList>
            <person name="Hodson N. C."/>
            <person name="Mongue J. A."/>
            <person name="Jaron S. K."/>
        </authorList>
    </citation>
    <scope>NUCLEOTIDE SEQUENCE</scope>
</reference>
<accession>A0A8J2JIF1</accession>
<keyword evidence="2" id="KW-1185">Reference proteome</keyword>
<comment type="caution">
    <text evidence="1">The sequence shown here is derived from an EMBL/GenBank/DDBJ whole genome shotgun (WGS) entry which is preliminary data.</text>
</comment>
<proteinExistence type="predicted"/>
<evidence type="ECO:0000313" key="2">
    <source>
        <dbReference type="Proteomes" id="UP000708208"/>
    </source>
</evidence>